<feature type="transmembrane region" description="Helical" evidence="1">
    <location>
        <begin position="105"/>
        <end position="126"/>
    </location>
</feature>
<feature type="transmembrane region" description="Helical" evidence="1">
    <location>
        <begin position="138"/>
        <end position="160"/>
    </location>
</feature>
<dbReference type="RefSeq" id="YP_009057472.1">
    <property type="nucleotide sequence ID" value="NC_024817.1"/>
</dbReference>
<dbReference type="EMBL" id="KJ746598">
    <property type="protein sequence ID" value="AID67572.1"/>
    <property type="molecule type" value="Genomic_DNA"/>
</dbReference>
<keyword evidence="2" id="KW-0150">Chloroplast</keyword>
<reference evidence="2" key="1">
    <citation type="journal article" date="2014" name="BMC Genomics">
        <title>Six newly sequenced chloroplast genomes from prasinophyte green algae provide insights into the relationships among prasinophyte lineages and the diversity of streamlined genome architecture in picoplanktonic species.</title>
        <authorList>
            <person name="Lemieux C."/>
            <person name="Otis C."/>
            <person name="Turmel M."/>
        </authorList>
    </citation>
    <scope>NUCLEOTIDE SEQUENCE</scope>
</reference>
<sequence length="393" mass="45336">MINPIEIIFSNIYLTSPISIIGLLAFYYSFIIGSTQVIFCYLGIACSQILLYLSVSLGWVPFLESWLQSLPILFLLSLIVCGYILKQPLQKQNSFSITKGIENLLLFGFLTLANPMVFLESSRFLFLTNSDETSIVTFLQIVGSGFIINYSLNILLLLGSEFINVIFPMASSTSILKNIELGIRILSISLLLYTFGRYPWRSSHTFFFTPKNLYKPKPERKVGKSLSRLMPYRKVKLYMLKKRQSNPWTTVKQNRKTGSKFEKKREELQNIYPLINGQLYNIYADNPVRNNSSRIWHQNSRASKPMWLNGFVRVLYLYDRQGQTDNSQDLKNKSLSEGRSYAVKKFYESKTHAGFLKFSYFLPDVKTKTSALNAQFFTGNNDSPRKIYEFISN</sequence>
<feature type="transmembrane region" description="Helical" evidence="1">
    <location>
        <begin position="38"/>
        <end position="60"/>
    </location>
</feature>
<evidence type="ECO:0000313" key="2">
    <source>
        <dbReference type="EMBL" id="AID67572.1"/>
    </source>
</evidence>
<keyword evidence="1" id="KW-0812">Transmembrane</keyword>
<keyword evidence="1" id="KW-0472">Membrane</keyword>
<dbReference type="GeneID" id="20358020"/>
<gene>
    <name evidence="2" type="primary">ycf1</name>
</gene>
<accession>A0A088CJZ0</accession>
<feature type="transmembrane region" description="Helical" evidence="1">
    <location>
        <begin position="66"/>
        <end position="85"/>
    </location>
</feature>
<dbReference type="AlphaFoldDB" id="A0A088CJZ0"/>
<name>A0A088CJZ0_9VIRI</name>
<feature type="transmembrane region" description="Helical" evidence="1">
    <location>
        <begin position="181"/>
        <end position="200"/>
    </location>
</feature>
<protein>
    <submittedName>
        <fullName evidence="2">Hypothetical chloroplast RF1</fullName>
    </submittedName>
</protein>
<feature type="transmembrane region" description="Helical" evidence="1">
    <location>
        <begin position="12"/>
        <end position="31"/>
    </location>
</feature>
<keyword evidence="1" id="KW-1133">Transmembrane helix</keyword>
<evidence type="ECO:0000256" key="1">
    <source>
        <dbReference type="SAM" id="Phobius"/>
    </source>
</evidence>
<organism evidence="2">
    <name type="scientific">Prasinoderma coloniale</name>
    <dbReference type="NCBI Taxonomy" id="156133"/>
    <lineage>
        <taxon>Eukaryota</taxon>
        <taxon>Viridiplantae</taxon>
        <taxon>Prasinodermophyta</taxon>
        <taxon>Prasinodermophyceae</taxon>
        <taxon>Prasinodermales</taxon>
        <taxon>Prasinodermaceae</taxon>
        <taxon>Prasinoderma</taxon>
    </lineage>
</organism>
<proteinExistence type="predicted"/>
<keyword evidence="2" id="KW-0934">Plastid</keyword>
<geneLocation type="chloroplast" evidence="2"/>